<dbReference type="PANTHER" id="PTHR24369:SF210">
    <property type="entry name" value="CHAOPTIN-RELATED"/>
    <property type="match status" value="1"/>
</dbReference>
<proteinExistence type="predicted"/>
<keyword evidence="1" id="KW-0433">Leucine-rich repeat</keyword>
<evidence type="ECO:0000256" key="1">
    <source>
        <dbReference type="ARBA" id="ARBA00022614"/>
    </source>
</evidence>
<gene>
    <name evidence="4" type="ORF">BpHYR1_023166</name>
</gene>
<reference evidence="4 5" key="1">
    <citation type="journal article" date="2018" name="Sci. Rep.">
        <title>Genomic signatures of local adaptation to the degree of environmental predictability in rotifers.</title>
        <authorList>
            <person name="Franch-Gras L."/>
            <person name="Hahn C."/>
            <person name="Garcia-Roger E.M."/>
            <person name="Carmona M.J."/>
            <person name="Serra M."/>
            <person name="Gomez A."/>
        </authorList>
    </citation>
    <scope>NUCLEOTIDE SEQUENCE [LARGE SCALE GENOMIC DNA]</scope>
    <source>
        <strain evidence="4">HYR1</strain>
    </source>
</reference>
<keyword evidence="4" id="KW-0472">Membrane</keyword>
<keyword evidence="4" id="KW-0812">Transmembrane</keyword>
<dbReference type="Proteomes" id="UP000276133">
    <property type="component" value="Unassembled WGS sequence"/>
</dbReference>
<dbReference type="InterPro" id="IPR001611">
    <property type="entry name" value="Leu-rich_rpt"/>
</dbReference>
<keyword evidence="3" id="KW-0677">Repeat</keyword>
<accession>A0A3M7QGX7</accession>
<dbReference type="GO" id="GO:0005886">
    <property type="term" value="C:plasma membrane"/>
    <property type="evidence" value="ECO:0007669"/>
    <property type="project" value="TreeGrafter"/>
</dbReference>
<dbReference type="InterPro" id="IPR032675">
    <property type="entry name" value="LRR_dom_sf"/>
</dbReference>
<dbReference type="EMBL" id="REGN01006214">
    <property type="protein sequence ID" value="RNA10414.1"/>
    <property type="molecule type" value="Genomic_DNA"/>
</dbReference>
<evidence type="ECO:0000313" key="4">
    <source>
        <dbReference type="EMBL" id="RNA10414.1"/>
    </source>
</evidence>
<dbReference type="InterPro" id="IPR003591">
    <property type="entry name" value="Leu-rich_rpt_typical-subtyp"/>
</dbReference>
<evidence type="ECO:0000256" key="2">
    <source>
        <dbReference type="ARBA" id="ARBA00022729"/>
    </source>
</evidence>
<dbReference type="PROSITE" id="PS51450">
    <property type="entry name" value="LRR"/>
    <property type="match status" value="2"/>
</dbReference>
<dbReference type="SUPFAM" id="SSF52058">
    <property type="entry name" value="L domain-like"/>
    <property type="match status" value="1"/>
</dbReference>
<dbReference type="Pfam" id="PF13855">
    <property type="entry name" value="LRR_8"/>
    <property type="match status" value="1"/>
</dbReference>
<keyword evidence="2" id="KW-0732">Signal</keyword>
<comment type="caution">
    <text evidence="4">The sequence shown here is derived from an EMBL/GenBank/DDBJ whole genome shotgun (WGS) entry which is preliminary data.</text>
</comment>
<name>A0A3M7QGX7_BRAPC</name>
<dbReference type="PANTHER" id="PTHR24369">
    <property type="entry name" value="ANTIGEN BSP, PUTATIVE-RELATED"/>
    <property type="match status" value="1"/>
</dbReference>
<protein>
    <submittedName>
        <fullName evidence="4">Leucine-rich repeat transmembrane neuronal 4</fullName>
    </submittedName>
</protein>
<sequence length="330" mass="38750">MKISIEKSCYMIFEKETKVKIYLDLKINNKEKVKFLGITLDSKLTYSPMVDELKEQTNIKKIQVTQNSAVRSILKLKYDTPSNIIHQEAFNKLNLLTISNCLFELRERYVRAGLSHSVPLVIRLVEKYREGFESRYIEYPTPLCNCYLDELESYLLVKYSIDLWNQLTTLELNSEHFRHLNELHLMCHQLTIIANCFGSVLNCQNLQELHLQSNCIHELETNCFKDLFKLKKLNLSKNNLKSISNCLNGLVNLDFNCIKILDLNSLIDCQNLLEFKAANNTIRKVILDVLVRKIMVLDLKWNYVDMFSQETIRFMPSLKRLDLSFNKKFT</sequence>
<dbReference type="Gene3D" id="3.80.10.10">
    <property type="entry name" value="Ribonuclease Inhibitor"/>
    <property type="match status" value="2"/>
</dbReference>
<organism evidence="4 5">
    <name type="scientific">Brachionus plicatilis</name>
    <name type="common">Marine rotifer</name>
    <name type="synonym">Brachionus muelleri</name>
    <dbReference type="NCBI Taxonomy" id="10195"/>
    <lineage>
        <taxon>Eukaryota</taxon>
        <taxon>Metazoa</taxon>
        <taxon>Spiralia</taxon>
        <taxon>Gnathifera</taxon>
        <taxon>Rotifera</taxon>
        <taxon>Eurotatoria</taxon>
        <taxon>Monogononta</taxon>
        <taxon>Pseudotrocha</taxon>
        <taxon>Ploima</taxon>
        <taxon>Brachionidae</taxon>
        <taxon>Brachionus</taxon>
    </lineage>
</organism>
<evidence type="ECO:0000256" key="3">
    <source>
        <dbReference type="ARBA" id="ARBA00022737"/>
    </source>
</evidence>
<dbReference type="OrthoDB" id="1099686at2759"/>
<keyword evidence="5" id="KW-1185">Reference proteome</keyword>
<dbReference type="AlphaFoldDB" id="A0A3M7QGX7"/>
<evidence type="ECO:0000313" key="5">
    <source>
        <dbReference type="Proteomes" id="UP000276133"/>
    </source>
</evidence>
<dbReference type="SMART" id="SM00369">
    <property type="entry name" value="LRR_TYP"/>
    <property type="match status" value="2"/>
</dbReference>
<dbReference type="InterPro" id="IPR050541">
    <property type="entry name" value="LRR_TM_domain-containing"/>
</dbReference>